<name>Q22XU6_TETTS</name>
<keyword evidence="4" id="KW-0378">Hydrolase</keyword>
<evidence type="ECO:0000256" key="5">
    <source>
        <dbReference type="ARBA" id="ARBA00022833"/>
    </source>
</evidence>
<gene>
    <name evidence="7" type="ORF">TTHERM_01005000</name>
</gene>
<evidence type="ECO:0000313" key="7">
    <source>
        <dbReference type="EMBL" id="EAR90075.1"/>
    </source>
</evidence>
<dbReference type="KEGG" id="tet:TTHERM_01005000"/>
<keyword evidence="8" id="KW-1185">Reference proteome</keyword>
<dbReference type="Gene3D" id="3.40.390.10">
    <property type="entry name" value="Collagenase (Catalytic Domain)"/>
    <property type="match status" value="1"/>
</dbReference>
<accession>Q22XU6</accession>
<dbReference type="InterPro" id="IPR012962">
    <property type="entry name" value="Pept_M54_archaemetzincn"/>
</dbReference>
<dbReference type="InParanoid" id="Q22XU6"/>
<keyword evidence="5" id="KW-0862">Zinc</keyword>
<evidence type="ECO:0000256" key="1">
    <source>
        <dbReference type="ARBA" id="ARBA00001947"/>
    </source>
</evidence>
<dbReference type="GeneID" id="7834272"/>
<dbReference type="PANTHER" id="PTHR15910:SF1">
    <property type="entry name" value="ARCHAEMETZINCIN-2"/>
    <property type="match status" value="1"/>
</dbReference>
<evidence type="ECO:0000256" key="2">
    <source>
        <dbReference type="ARBA" id="ARBA00022670"/>
    </source>
</evidence>
<dbReference type="RefSeq" id="XP_001010320.1">
    <property type="nucleotide sequence ID" value="XM_001010320.1"/>
</dbReference>
<protein>
    <recommendedName>
        <fullName evidence="9">Archaemetzincin-2</fullName>
    </recommendedName>
</protein>
<dbReference type="EMBL" id="GG662802">
    <property type="protein sequence ID" value="EAR90075.1"/>
    <property type="molecule type" value="Genomic_DNA"/>
</dbReference>
<dbReference type="HOGENOM" id="CLU_925852_0_0_1"/>
<keyword evidence="2" id="KW-0645">Protease</keyword>
<evidence type="ECO:0000313" key="8">
    <source>
        <dbReference type="Proteomes" id="UP000009168"/>
    </source>
</evidence>
<dbReference type="AlphaFoldDB" id="Q22XU6"/>
<dbReference type="OrthoDB" id="2365600at2759"/>
<evidence type="ECO:0008006" key="9">
    <source>
        <dbReference type="Google" id="ProtNLM"/>
    </source>
</evidence>
<sequence>MQIKPKTKLKALGCKKISNIDPQILNEQSVLLFQDPHPQNVRKNHGAQFFQNFVDEVQAKYDKAKWSEDKYLVLIQIDPIQTEEYDLNLITTAFEAFYLNMNIVQLQERLTLLKENDDYFLINNTYNIKEPIKSFKNADGEKINLSSSQIIKTQRLLLKLFLKNNDPSISGCQLTTQNLFSSISFIDHPIVLECVPDNIITGRAQGYQGAVIGVKDCVQREIITTALHECLHILSVHHCIWWDCIMNFSYEYSEYFSSGGSIHLCPSCLSKVKYQLDFDILERYRRLCRFFTLCGYTDDLKFVQQIMNTF</sequence>
<dbReference type="GO" id="GO:0006508">
    <property type="term" value="P:proteolysis"/>
    <property type="evidence" value="ECO:0007669"/>
    <property type="project" value="UniProtKB-KW"/>
</dbReference>
<dbReference type="GO" id="GO:0008237">
    <property type="term" value="F:metallopeptidase activity"/>
    <property type="evidence" value="ECO:0007669"/>
    <property type="project" value="UniProtKB-KW"/>
</dbReference>
<organism evidence="7 8">
    <name type="scientific">Tetrahymena thermophila (strain SB210)</name>
    <dbReference type="NCBI Taxonomy" id="312017"/>
    <lineage>
        <taxon>Eukaryota</taxon>
        <taxon>Sar</taxon>
        <taxon>Alveolata</taxon>
        <taxon>Ciliophora</taxon>
        <taxon>Intramacronucleata</taxon>
        <taxon>Oligohymenophorea</taxon>
        <taxon>Hymenostomatida</taxon>
        <taxon>Tetrahymenina</taxon>
        <taxon>Tetrahymenidae</taxon>
        <taxon>Tetrahymena</taxon>
    </lineage>
</organism>
<evidence type="ECO:0000256" key="4">
    <source>
        <dbReference type="ARBA" id="ARBA00022801"/>
    </source>
</evidence>
<comment type="cofactor">
    <cofactor evidence="1">
        <name>Zn(2+)</name>
        <dbReference type="ChEBI" id="CHEBI:29105"/>
    </cofactor>
</comment>
<keyword evidence="3" id="KW-0479">Metal-binding</keyword>
<evidence type="ECO:0000256" key="6">
    <source>
        <dbReference type="ARBA" id="ARBA00023049"/>
    </source>
</evidence>
<reference evidence="8" key="1">
    <citation type="journal article" date="2006" name="PLoS Biol.">
        <title>Macronuclear genome sequence of the ciliate Tetrahymena thermophila, a model eukaryote.</title>
        <authorList>
            <person name="Eisen J.A."/>
            <person name="Coyne R.S."/>
            <person name="Wu M."/>
            <person name="Wu D."/>
            <person name="Thiagarajan M."/>
            <person name="Wortman J.R."/>
            <person name="Badger J.H."/>
            <person name="Ren Q."/>
            <person name="Amedeo P."/>
            <person name="Jones K.M."/>
            <person name="Tallon L.J."/>
            <person name="Delcher A.L."/>
            <person name="Salzberg S.L."/>
            <person name="Silva J.C."/>
            <person name="Haas B.J."/>
            <person name="Majoros W.H."/>
            <person name="Farzad M."/>
            <person name="Carlton J.M."/>
            <person name="Smith R.K. Jr."/>
            <person name="Garg J."/>
            <person name="Pearlman R.E."/>
            <person name="Karrer K.M."/>
            <person name="Sun L."/>
            <person name="Manning G."/>
            <person name="Elde N.C."/>
            <person name="Turkewitz A.P."/>
            <person name="Asai D.J."/>
            <person name="Wilkes D.E."/>
            <person name="Wang Y."/>
            <person name="Cai H."/>
            <person name="Collins K."/>
            <person name="Stewart B.A."/>
            <person name="Lee S.R."/>
            <person name="Wilamowska K."/>
            <person name="Weinberg Z."/>
            <person name="Ruzzo W.L."/>
            <person name="Wloga D."/>
            <person name="Gaertig J."/>
            <person name="Frankel J."/>
            <person name="Tsao C.-C."/>
            <person name="Gorovsky M.A."/>
            <person name="Keeling P.J."/>
            <person name="Waller R.F."/>
            <person name="Patron N.J."/>
            <person name="Cherry J.M."/>
            <person name="Stover N.A."/>
            <person name="Krieger C.J."/>
            <person name="del Toro C."/>
            <person name="Ryder H.F."/>
            <person name="Williamson S.C."/>
            <person name="Barbeau R.A."/>
            <person name="Hamilton E.P."/>
            <person name="Orias E."/>
        </authorList>
    </citation>
    <scope>NUCLEOTIDE SEQUENCE [LARGE SCALE GENOMIC DNA]</scope>
    <source>
        <strain evidence="8">SB210</strain>
    </source>
</reference>
<dbReference type="GO" id="GO:0046872">
    <property type="term" value="F:metal ion binding"/>
    <property type="evidence" value="ECO:0007669"/>
    <property type="project" value="UniProtKB-KW"/>
</dbReference>
<dbReference type="Proteomes" id="UP000009168">
    <property type="component" value="Unassembled WGS sequence"/>
</dbReference>
<proteinExistence type="predicted"/>
<dbReference type="PANTHER" id="PTHR15910">
    <property type="entry name" value="ARCHAEMETZINCIN"/>
    <property type="match status" value="1"/>
</dbReference>
<evidence type="ECO:0000256" key="3">
    <source>
        <dbReference type="ARBA" id="ARBA00022723"/>
    </source>
</evidence>
<dbReference type="InterPro" id="IPR024079">
    <property type="entry name" value="MetalloPept_cat_dom_sf"/>
</dbReference>
<keyword evidence="6" id="KW-0482">Metalloprotease</keyword>